<reference evidence="15" key="2">
    <citation type="submission" date="2025-04" db="UniProtKB">
        <authorList>
            <consortium name="RefSeq"/>
        </authorList>
    </citation>
    <scope>IDENTIFICATION</scope>
    <source>
        <tissue evidence="15">Leukocyte</tissue>
    </source>
</reference>
<keyword evidence="5 9" id="KW-0653">Protein transport</keyword>
<evidence type="ECO:0000256" key="11">
    <source>
        <dbReference type="SAM" id="MobiDB-lite"/>
    </source>
</evidence>
<evidence type="ECO:0000256" key="2">
    <source>
        <dbReference type="ARBA" id="ARBA00005999"/>
    </source>
</evidence>
<comment type="subcellular location">
    <subcellularLocation>
        <location evidence="1">Membrane</location>
        <topology evidence="1">Multi-pass membrane protein</topology>
    </subcellularLocation>
</comment>
<evidence type="ECO:0000259" key="13">
    <source>
        <dbReference type="PROSITE" id="PS50922"/>
    </source>
</evidence>
<dbReference type="SMART" id="SM00724">
    <property type="entry name" value="TLC"/>
    <property type="match status" value="1"/>
</dbReference>
<dbReference type="GO" id="GO:0045048">
    <property type="term" value="P:protein insertion into ER membrane"/>
    <property type="evidence" value="ECO:0007669"/>
    <property type="project" value="TreeGrafter"/>
</dbReference>
<feature type="compositionally biased region" description="Basic and acidic residues" evidence="11">
    <location>
        <begin position="362"/>
        <end position="371"/>
    </location>
</feature>
<dbReference type="PROSITE" id="PS50922">
    <property type="entry name" value="TLC"/>
    <property type="match status" value="1"/>
</dbReference>
<dbReference type="Ensembl" id="ENSCCNT00000037506.1">
    <property type="protein sequence ID" value="ENSCCNP00000029752.1"/>
    <property type="gene ID" value="ENSCCNG00000028515.1"/>
</dbReference>
<reference evidence="14" key="1">
    <citation type="submission" date="2023-09" db="UniProtKB">
        <authorList>
            <consortium name="Ensembl"/>
        </authorList>
    </citation>
    <scope>IDENTIFICATION</scope>
</reference>
<feature type="transmembrane region" description="Helical" evidence="12">
    <location>
        <begin position="197"/>
        <end position="214"/>
    </location>
</feature>
<evidence type="ECO:0000256" key="12">
    <source>
        <dbReference type="SAM" id="Phobius"/>
    </source>
</evidence>
<feature type="transmembrane region" description="Helical" evidence="12">
    <location>
        <begin position="220"/>
        <end position="241"/>
    </location>
</feature>
<evidence type="ECO:0000256" key="6">
    <source>
        <dbReference type="ARBA" id="ARBA00022989"/>
    </source>
</evidence>
<dbReference type="CTD" id="133022"/>
<evidence type="ECO:0000256" key="5">
    <source>
        <dbReference type="ARBA" id="ARBA00022927"/>
    </source>
</evidence>
<keyword evidence="8 10" id="KW-0472">Membrane</keyword>
<keyword evidence="3 9" id="KW-0813">Transport</keyword>
<feature type="transmembrane region" description="Helical" evidence="12">
    <location>
        <begin position="167"/>
        <end position="185"/>
    </location>
</feature>
<keyword evidence="4 10" id="KW-0812">Transmembrane</keyword>
<organism evidence="15">
    <name type="scientific">Castor canadensis</name>
    <name type="common">American beaver</name>
    <dbReference type="NCBI Taxonomy" id="51338"/>
    <lineage>
        <taxon>Eukaryota</taxon>
        <taxon>Metazoa</taxon>
        <taxon>Chordata</taxon>
        <taxon>Craniata</taxon>
        <taxon>Vertebrata</taxon>
        <taxon>Euteleostomi</taxon>
        <taxon>Mammalia</taxon>
        <taxon>Eutheria</taxon>
        <taxon>Euarchontoglires</taxon>
        <taxon>Glires</taxon>
        <taxon>Rodentia</taxon>
        <taxon>Castorimorpha</taxon>
        <taxon>Castoridae</taxon>
        <taxon>Castor</taxon>
    </lineage>
</organism>
<accession>A0A8B7TUE6</accession>
<dbReference type="InterPro" id="IPR006634">
    <property type="entry name" value="TLC-dom"/>
</dbReference>
<proteinExistence type="inferred from homology"/>
<feature type="compositionally biased region" description="Basic residues" evidence="11">
    <location>
        <begin position="334"/>
        <end position="347"/>
    </location>
</feature>
<dbReference type="GO" id="GO:0005789">
    <property type="term" value="C:endoplasmic reticulum membrane"/>
    <property type="evidence" value="ECO:0007669"/>
    <property type="project" value="TreeGrafter"/>
</dbReference>
<evidence type="ECO:0000256" key="8">
    <source>
        <dbReference type="ARBA" id="ARBA00023136"/>
    </source>
</evidence>
<dbReference type="RefSeq" id="XP_073897695.1">
    <property type="nucleotide sequence ID" value="XM_074041594.1"/>
</dbReference>
<dbReference type="Pfam" id="PF03798">
    <property type="entry name" value="TRAM_LAG1_CLN8"/>
    <property type="match status" value="1"/>
</dbReference>
<evidence type="ECO:0000256" key="10">
    <source>
        <dbReference type="PROSITE-ProRule" id="PRU00205"/>
    </source>
</evidence>
<dbReference type="AlphaFoldDB" id="A0A8B7TUE6"/>
<keyword evidence="6 12" id="KW-1133">Transmembrane helix</keyword>
<evidence type="ECO:0000313" key="15">
    <source>
        <dbReference type="RefSeq" id="XP_020010671.1"/>
    </source>
</evidence>
<dbReference type="KEGG" id="ccan:109680107"/>
<dbReference type="GeneID" id="109680107"/>
<evidence type="ECO:0000313" key="14">
    <source>
        <dbReference type="Ensembl" id="ENSCCNP00000029752.1"/>
    </source>
</evidence>
<evidence type="ECO:0000256" key="3">
    <source>
        <dbReference type="ARBA" id="ARBA00022448"/>
    </source>
</evidence>
<comment type="similarity">
    <text evidence="2 9">Belongs to the TRAM family.</text>
</comment>
<name>A0A8B7TUE6_CASCN</name>
<protein>
    <recommendedName>
        <fullName evidence="9">Translocating chain-associated membrane protein</fullName>
    </recommendedName>
</protein>
<evidence type="ECO:0000256" key="1">
    <source>
        <dbReference type="ARBA" id="ARBA00004141"/>
    </source>
</evidence>
<feature type="transmembrane region" description="Helical" evidence="12">
    <location>
        <begin position="253"/>
        <end position="274"/>
    </location>
</feature>
<evidence type="ECO:0000256" key="9">
    <source>
        <dbReference type="PIRNR" id="PIRNR005449"/>
    </source>
</evidence>
<feature type="transmembrane region" description="Helical" evidence="12">
    <location>
        <begin position="123"/>
        <end position="141"/>
    </location>
</feature>
<evidence type="ECO:0000256" key="7">
    <source>
        <dbReference type="ARBA" id="ARBA00023010"/>
    </source>
</evidence>
<dbReference type="RefSeq" id="XP_020010671.1">
    <property type="nucleotide sequence ID" value="XM_020155082.1"/>
</dbReference>
<feature type="domain" description="TLC" evidence="13">
    <location>
        <begin position="117"/>
        <end position="326"/>
    </location>
</feature>
<evidence type="ECO:0000256" key="4">
    <source>
        <dbReference type="ARBA" id="ARBA00022692"/>
    </source>
</evidence>
<dbReference type="PANTHER" id="PTHR12371">
    <property type="entry name" value="TRANSLOCATION ASSOCIATED MEMBRANE PROTEIN"/>
    <property type="match status" value="1"/>
</dbReference>
<dbReference type="PANTHER" id="PTHR12371:SF9">
    <property type="entry name" value="TRANSLOCATING CHAIN-ASSOCIATED MEMBRANE PROTEIN 1-LIKE 1"/>
    <property type="match status" value="1"/>
</dbReference>
<gene>
    <name evidence="14 15" type="primary">Tram1l1</name>
</gene>
<sequence>MGLRKKSTKNPPVLSHEFILQNHADIVSCVGMFFVLGLMFEGTAEVSIVFLTLQHGVVVPAGEALTAASKTLYHYGVKDLATVFFYMLVTIIIHATIQEYVLDKISRRMQFTKAKQNKFNESGQFSVFYVVSCIWGAFILISENCLSDPTLLWRAHSHNMMTFQMKFFYISQLAYWFHGFPELYFQKIKKQDIPSQLIYIGLHLFHIAGAYLLYLNHLGLLLLVLHYFVELLSHMCGLFYFSDEKYQKGVSLWAIVFISGRLVTLLVSVVTVGLHLAGSQTLNTDAMSGNVNVLAAKIAVLSSSCTIQAYITWTLITFRLQRWIEDSNLQASGVKKKRSTTKSRSSRKGTENGVETSNRVDCPPKRKEKFS</sequence>
<dbReference type="InterPro" id="IPR016447">
    <property type="entry name" value="Translocation_assoc_membrane"/>
</dbReference>
<dbReference type="GO" id="GO:0006616">
    <property type="term" value="P:SRP-dependent cotranslational protein targeting to membrane, translocation"/>
    <property type="evidence" value="ECO:0007669"/>
    <property type="project" value="InterPro"/>
</dbReference>
<dbReference type="OrthoDB" id="3053196at2759"/>
<keyword evidence="7 9" id="KW-0811">Translocation</keyword>
<feature type="region of interest" description="Disordered" evidence="11">
    <location>
        <begin position="332"/>
        <end position="371"/>
    </location>
</feature>
<feature type="transmembrane region" description="Helical" evidence="12">
    <location>
        <begin position="294"/>
        <end position="316"/>
    </location>
</feature>
<feature type="transmembrane region" description="Helical" evidence="12">
    <location>
        <begin position="83"/>
        <end position="102"/>
    </location>
</feature>
<dbReference type="PIRSF" id="PIRSF005449">
    <property type="entry name" value="Translocation_assoc_membrane"/>
    <property type="match status" value="1"/>
</dbReference>